<feature type="transmembrane region" description="Helical" evidence="7">
    <location>
        <begin position="181"/>
        <end position="204"/>
    </location>
</feature>
<feature type="transmembrane region" description="Helical" evidence="7">
    <location>
        <begin position="263"/>
        <end position="281"/>
    </location>
</feature>
<evidence type="ECO:0000256" key="6">
    <source>
        <dbReference type="SAM" id="MobiDB-lite"/>
    </source>
</evidence>
<dbReference type="SUPFAM" id="SSF103481">
    <property type="entry name" value="Multidrug resistance efflux transporter EmrE"/>
    <property type="match status" value="2"/>
</dbReference>
<comment type="subcellular location">
    <subcellularLocation>
        <location evidence="1">Membrane</location>
        <topology evidence="1">Multi-pass membrane protein</topology>
    </subcellularLocation>
</comment>
<evidence type="ECO:0000313" key="9">
    <source>
        <dbReference type="EMBL" id="CTQ33184.1"/>
    </source>
</evidence>
<dbReference type="InterPro" id="IPR000620">
    <property type="entry name" value="EamA_dom"/>
</dbReference>
<feature type="transmembrane region" description="Helical" evidence="7">
    <location>
        <begin position="7"/>
        <end position="24"/>
    </location>
</feature>
<organism evidence="9 10">
    <name type="scientific">Jannaschia rubra</name>
    <dbReference type="NCBI Taxonomy" id="282197"/>
    <lineage>
        <taxon>Bacteria</taxon>
        <taxon>Pseudomonadati</taxon>
        <taxon>Pseudomonadota</taxon>
        <taxon>Alphaproteobacteria</taxon>
        <taxon>Rhodobacterales</taxon>
        <taxon>Roseobacteraceae</taxon>
        <taxon>Jannaschia</taxon>
    </lineage>
</organism>
<feature type="transmembrane region" description="Helical" evidence="7">
    <location>
        <begin position="127"/>
        <end position="144"/>
    </location>
</feature>
<dbReference type="AlphaFoldDB" id="A0A0M6XT71"/>
<name>A0A0M6XT71_9RHOB</name>
<feature type="transmembrane region" description="Helical" evidence="7">
    <location>
        <begin position="210"/>
        <end position="230"/>
    </location>
</feature>
<evidence type="ECO:0000259" key="8">
    <source>
        <dbReference type="Pfam" id="PF00892"/>
    </source>
</evidence>
<dbReference type="GO" id="GO:0016020">
    <property type="term" value="C:membrane"/>
    <property type="evidence" value="ECO:0007669"/>
    <property type="project" value="UniProtKB-SubCell"/>
</dbReference>
<feature type="transmembrane region" description="Helical" evidence="7">
    <location>
        <begin position="237"/>
        <end position="257"/>
    </location>
</feature>
<comment type="similarity">
    <text evidence="2">Belongs to the drug/metabolite transporter (DMT) superfamily. 10 TMS drug/metabolite exporter (DME) (TC 2.A.7.3) family.</text>
</comment>
<evidence type="ECO:0000313" key="10">
    <source>
        <dbReference type="Proteomes" id="UP000048908"/>
    </source>
</evidence>
<feature type="domain" description="EamA" evidence="8">
    <location>
        <begin position="9"/>
        <end position="141"/>
    </location>
</feature>
<dbReference type="STRING" id="282197.SAMN04488517_10212"/>
<keyword evidence="10" id="KW-1185">Reference proteome</keyword>
<evidence type="ECO:0000256" key="4">
    <source>
        <dbReference type="ARBA" id="ARBA00022989"/>
    </source>
</evidence>
<keyword evidence="5 7" id="KW-0472">Membrane</keyword>
<dbReference type="PANTHER" id="PTHR22911:SF6">
    <property type="entry name" value="SOLUTE CARRIER FAMILY 35 MEMBER G1"/>
    <property type="match status" value="1"/>
</dbReference>
<keyword evidence="4 7" id="KW-1133">Transmembrane helix</keyword>
<dbReference type="EMBL" id="CXPG01000020">
    <property type="protein sequence ID" value="CTQ33184.1"/>
    <property type="molecule type" value="Genomic_DNA"/>
</dbReference>
<dbReference type="Pfam" id="PF00892">
    <property type="entry name" value="EamA"/>
    <property type="match status" value="2"/>
</dbReference>
<feature type="transmembrane region" description="Helical" evidence="7">
    <location>
        <begin position="97"/>
        <end position="115"/>
    </location>
</feature>
<feature type="transmembrane region" description="Helical" evidence="7">
    <location>
        <begin position="36"/>
        <end position="57"/>
    </location>
</feature>
<protein>
    <submittedName>
        <fullName evidence="9">Carboxylate/amino acid/amine transporter</fullName>
    </submittedName>
</protein>
<reference evidence="9 10" key="1">
    <citation type="submission" date="2015-07" db="EMBL/GenBank/DDBJ databases">
        <authorList>
            <person name="Noorani M."/>
        </authorList>
    </citation>
    <scope>NUCLEOTIDE SEQUENCE [LARGE SCALE GENOMIC DNA]</scope>
    <source>
        <strain evidence="9 10">CECT 5088</strain>
    </source>
</reference>
<dbReference type="RefSeq" id="WP_055683304.1">
    <property type="nucleotide sequence ID" value="NZ_CXPG01000020.1"/>
</dbReference>
<proteinExistence type="inferred from homology"/>
<evidence type="ECO:0000256" key="1">
    <source>
        <dbReference type="ARBA" id="ARBA00004141"/>
    </source>
</evidence>
<dbReference type="PANTHER" id="PTHR22911">
    <property type="entry name" value="ACYL-MALONYL CONDENSING ENZYME-RELATED"/>
    <property type="match status" value="1"/>
</dbReference>
<evidence type="ECO:0000256" key="3">
    <source>
        <dbReference type="ARBA" id="ARBA00022692"/>
    </source>
</evidence>
<dbReference type="Gene3D" id="1.10.3730.20">
    <property type="match status" value="1"/>
</dbReference>
<keyword evidence="3 7" id="KW-0812">Transmembrane</keyword>
<evidence type="ECO:0000256" key="7">
    <source>
        <dbReference type="SAM" id="Phobius"/>
    </source>
</evidence>
<evidence type="ECO:0000256" key="2">
    <source>
        <dbReference type="ARBA" id="ARBA00009853"/>
    </source>
</evidence>
<feature type="domain" description="EamA" evidence="8">
    <location>
        <begin position="150"/>
        <end position="279"/>
    </location>
</feature>
<sequence length="330" mass="35330">MSDRTSPLSGILMALAAFGFFSMHDVAVKLLGGGYATFQIVFFSVLLSFPLVIFMLLRDPQPGTLIPRHPWWTALRTASAVTTGTCAFYSFSVLPLAQVYAILFASPLVITLLAIPILGEKVGVHRGAAIVVGLIGVLIVLRPGNVTPGLGHAAALTAAVSSAMASVIVRKIGREERAAVLLLYPMVGNFVLMGALLPFVYRPIPLPDLGLWALMAGLAFLAGLALIQAYRRADAVLVAPMQYSQIIWAALYGWLFFNETIDAGTAAGAAVVIVSGLYIVFREGRGRSRNSPVLRTRSRPETGTTPRISPMLAEKDRKVPQDLSDQSAPQ</sequence>
<dbReference type="Proteomes" id="UP000048908">
    <property type="component" value="Unassembled WGS sequence"/>
</dbReference>
<dbReference type="InterPro" id="IPR037185">
    <property type="entry name" value="EmrE-like"/>
</dbReference>
<evidence type="ECO:0000256" key="5">
    <source>
        <dbReference type="ARBA" id="ARBA00023136"/>
    </source>
</evidence>
<dbReference type="OrthoDB" id="7818056at2"/>
<gene>
    <name evidence="9" type="ORF">JAN5088_01964</name>
</gene>
<feature type="transmembrane region" description="Helical" evidence="7">
    <location>
        <begin position="69"/>
        <end position="91"/>
    </location>
</feature>
<feature type="region of interest" description="Disordered" evidence="6">
    <location>
        <begin position="289"/>
        <end position="330"/>
    </location>
</feature>
<accession>A0A0M6XT71</accession>